<organism evidence="2 3">
    <name type="scientific">Hohenbuehelia grisea</name>
    <dbReference type="NCBI Taxonomy" id="104357"/>
    <lineage>
        <taxon>Eukaryota</taxon>
        <taxon>Fungi</taxon>
        <taxon>Dikarya</taxon>
        <taxon>Basidiomycota</taxon>
        <taxon>Agaricomycotina</taxon>
        <taxon>Agaricomycetes</taxon>
        <taxon>Agaricomycetidae</taxon>
        <taxon>Agaricales</taxon>
        <taxon>Pleurotineae</taxon>
        <taxon>Pleurotaceae</taxon>
        <taxon>Hohenbuehelia</taxon>
    </lineage>
</organism>
<dbReference type="Proteomes" id="UP001556367">
    <property type="component" value="Unassembled WGS sequence"/>
</dbReference>
<sequence length="171" mass="19424">MDKSTDIIAAISRFSFIRGQCTPCREGTTWMMNDELHSRRSRTRTGERHATQSHIPLNKTALKRNRSVTPPEVPSSDSLSRKRRRHFNDWLALKGILKKVEKSSASILLLKPVISRVVSITDPVQIIDCDPAQLQVLTRKFSTFVDTHPQGVVDPADFTPMDSGKLREIFR</sequence>
<comment type="caution">
    <text evidence="2">The sequence shown here is derived from an EMBL/GenBank/DDBJ whole genome shotgun (WGS) entry which is preliminary data.</text>
</comment>
<protein>
    <submittedName>
        <fullName evidence="2">Uncharacterized protein</fullName>
    </submittedName>
</protein>
<keyword evidence="3" id="KW-1185">Reference proteome</keyword>
<evidence type="ECO:0000256" key="1">
    <source>
        <dbReference type="SAM" id="MobiDB-lite"/>
    </source>
</evidence>
<evidence type="ECO:0000313" key="2">
    <source>
        <dbReference type="EMBL" id="KAL0945102.1"/>
    </source>
</evidence>
<dbReference type="SUPFAM" id="SSF140490">
    <property type="entry name" value="Nqo1C-terminal domain-like"/>
    <property type="match status" value="1"/>
</dbReference>
<evidence type="ECO:0000313" key="3">
    <source>
        <dbReference type="Proteomes" id="UP001556367"/>
    </source>
</evidence>
<gene>
    <name evidence="2" type="ORF">HGRIS_004255</name>
</gene>
<reference evidence="3" key="1">
    <citation type="submission" date="2024-06" db="EMBL/GenBank/DDBJ databases">
        <title>Multi-omics analyses provide insights into the biosynthesis of the anticancer antibiotic pleurotin in Hohenbuehelia grisea.</title>
        <authorList>
            <person name="Weaver J.A."/>
            <person name="Alberti F."/>
        </authorList>
    </citation>
    <scope>NUCLEOTIDE SEQUENCE [LARGE SCALE GENOMIC DNA]</scope>
    <source>
        <strain evidence="3">T-177</strain>
    </source>
</reference>
<dbReference type="InterPro" id="IPR037207">
    <property type="entry name" value="Nuop51_4Fe4S-bd_sf"/>
</dbReference>
<name>A0ABR3IPB5_9AGAR</name>
<feature type="region of interest" description="Disordered" evidence="1">
    <location>
        <begin position="38"/>
        <end position="80"/>
    </location>
</feature>
<feature type="compositionally biased region" description="Basic and acidic residues" evidence="1">
    <location>
        <begin position="38"/>
        <end position="50"/>
    </location>
</feature>
<dbReference type="EMBL" id="JASNQZ010000019">
    <property type="protein sequence ID" value="KAL0945102.1"/>
    <property type="molecule type" value="Genomic_DNA"/>
</dbReference>
<proteinExistence type="predicted"/>
<accession>A0ABR3IPB5</accession>